<comment type="caution">
    <text evidence="1">The sequence shown here is derived from an EMBL/GenBank/DDBJ whole genome shotgun (WGS) entry which is preliminary data.</text>
</comment>
<dbReference type="AlphaFoldDB" id="A0A2N3Y635"/>
<dbReference type="EMBL" id="PJNB01000001">
    <property type="protein sequence ID" value="PKW18377.1"/>
    <property type="molecule type" value="Genomic_DNA"/>
</dbReference>
<evidence type="ECO:0000313" key="2">
    <source>
        <dbReference type="Proteomes" id="UP000233786"/>
    </source>
</evidence>
<keyword evidence="2" id="KW-1185">Reference proteome</keyword>
<organism evidence="1 2">
    <name type="scientific">Saccharopolyspora spinosa</name>
    <dbReference type="NCBI Taxonomy" id="60894"/>
    <lineage>
        <taxon>Bacteria</taxon>
        <taxon>Bacillati</taxon>
        <taxon>Actinomycetota</taxon>
        <taxon>Actinomycetes</taxon>
        <taxon>Pseudonocardiales</taxon>
        <taxon>Pseudonocardiaceae</taxon>
        <taxon>Saccharopolyspora</taxon>
    </lineage>
</organism>
<reference evidence="1" key="1">
    <citation type="submission" date="2017-12" db="EMBL/GenBank/DDBJ databases">
        <title>Sequencing the genomes of 1000 Actinobacteria strains.</title>
        <authorList>
            <person name="Klenk H.-P."/>
        </authorList>
    </citation>
    <scope>NUCLEOTIDE SEQUENCE [LARGE SCALE GENOMIC DNA]</scope>
    <source>
        <strain evidence="1">DSM 44228</strain>
    </source>
</reference>
<protein>
    <submittedName>
        <fullName evidence="1">Uncharacterized protein</fullName>
    </submittedName>
</protein>
<accession>A0A2N3Y635</accession>
<dbReference type="Proteomes" id="UP000233786">
    <property type="component" value="Unassembled WGS sequence"/>
</dbReference>
<sequence length="40" mass="4260">MVRNRAGIGCSKTLSGRGGVNHKIQHPLLLETTIKCDTPG</sequence>
<evidence type="ECO:0000313" key="1">
    <source>
        <dbReference type="EMBL" id="PKW18377.1"/>
    </source>
</evidence>
<name>A0A2N3Y635_SACSN</name>
<gene>
    <name evidence="1" type="ORF">A8926_6455</name>
</gene>
<proteinExistence type="predicted"/>